<dbReference type="InterPro" id="IPR035985">
    <property type="entry name" value="Ubiquitin-activating_enz"/>
</dbReference>
<evidence type="ECO:0000313" key="9">
    <source>
        <dbReference type="EMBL" id="MCW8349212.1"/>
    </source>
</evidence>
<feature type="domain" description="JAB" evidence="8">
    <location>
        <begin position="608"/>
        <end position="712"/>
    </location>
</feature>
<comment type="caution">
    <text evidence="9">The sequence shown here is derived from an EMBL/GenBank/DDBJ whole genome shotgun (WGS) entry which is preliminary data.</text>
</comment>
<dbReference type="SUPFAM" id="SSF69572">
    <property type="entry name" value="Activating enzymes of the ubiquitin-like proteins"/>
    <property type="match status" value="1"/>
</dbReference>
<keyword evidence="9" id="KW-0808">Transferase</keyword>
<dbReference type="GO" id="GO:0061503">
    <property type="term" value="F:tRNA threonylcarbamoyladenosine dehydratase"/>
    <property type="evidence" value="ECO:0007669"/>
    <property type="project" value="TreeGrafter"/>
</dbReference>
<dbReference type="Gene3D" id="3.40.140.10">
    <property type="entry name" value="Cytidine Deaminase, domain 2"/>
    <property type="match status" value="1"/>
</dbReference>
<keyword evidence="9" id="KW-0548">Nucleotidyltransferase</keyword>
<dbReference type="CDD" id="cd01483">
    <property type="entry name" value="E1_enzyme_family"/>
    <property type="match status" value="1"/>
</dbReference>
<dbReference type="GO" id="GO:0006508">
    <property type="term" value="P:proteolysis"/>
    <property type="evidence" value="ECO:0007669"/>
    <property type="project" value="UniProtKB-KW"/>
</dbReference>
<gene>
    <name evidence="9" type="ORF">MD535_24815</name>
</gene>
<dbReference type="InterPro" id="IPR028090">
    <property type="entry name" value="JAB_dom_prok"/>
</dbReference>
<keyword evidence="5" id="KW-0482">Metalloprotease</keyword>
<dbReference type="AlphaFoldDB" id="A0A9X3CT50"/>
<dbReference type="GO" id="GO:0016779">
    <property type="term" value="F:nucleotidyltransferase activity"/>
    <property type="evidence" value="ECO:0007669"/>
    <property type="project" value="UniProtKB-KW"/>
</dbReference>
<dbReference type="GO" id="GO:0008641">
    <property type="term" value="F:ubiquitin-like modifier activating enzyme activity"/>
    <property type="evidence" value="ECO:0007669"/>
    <property type="project" value="InterPro"/>
</dbReference>
<proteinExistence type="predicted"/>
<dbReference type="EMBL" id="JAKRRY010000074">
    <property type="protein sequence ID" value="MCW8349212.1"/>
    <property type="molecule type" value="Genomic_DNA"/>
</dbReference>
<keyword evidence="3" id="KW-0378">Hydrolase</keyword>
<protein>
    <submittedName>
        <fullName evidence="9">ThiF family adenylyltransferase</fullName>
    </submittedName>
</protein>
<keyword evidence="2" id="KW-0479">Metal-binding</keyword>
<evidence type="ECO:0000259" key="7">
    <source>
        <dbReference type="Pfam" id="PF00899"/>
    </source>
</evidence>
<dbReference type="InterPro" id="IPR000594">
    <property type="entry name" value="ThiF_NAD_FAD-bd"/>
</dbReference>
<evidence type="ECO:0000313" key="10">
    <source>
        <dbReference type="Proteomes" id="UP001155587"/>
    </source>
</evidence>
<keyword evidence="1" id="KW-0645">Protease</keyword>
<dbReference type="SUPFAM" id="SSF102712">
    <property type="entry name" value="JAB1/MPN domain"/>
    <property type="match status" value="1"/>
</dbReference>
<dbReference type="GO" id="GO:0061504">
    <property type="term" value="P:cyclic threonylcarbamoyladenosine biosynthetic process"/>
    <property type="evidence" value="ECO:0007669"/>
    <property type="project" value="TreeGrafter"/>
</dbReference>
<reference evidence="9" key="1">
    <citation type="submission" date="2022-02" db="EMBL/GenBank/DDBJ databases">
        <title>Vibrio sp. nov, a new bacterium isolated from seawater.</title>
        <authorList>
            <person name="Yuan Y."/>
        </authorList>
    </citation>
    <scope>NUCLEOTIDE SEQUENCE</scope>
    <source>
        <strain evidence="9">ZSDZ65</strain>
    </source>
</reference>
<dbReference type="Pfam" id="PF00899">
    <property type="entry name" value="ThiF"/>
    <property type="match status" value="1"/>
</dbReference>
<sequence length="737" mass="82707">MDYASVLEYFLDSEFEVQPSSYSDLDTLSVCVEIDGRLVSLVHFCVDELQQLPHFFLKDPASFGVLAHVLTTQNFGGLGSICVNHLDSVSVNFERPELAFEESIRRHVELLRSLITDSEFNQSELLREFSTNWYTNTKGMMSKSAKTLYCTSCVANFTQLDIYKPISPDSVMSISASFTALPYEGNDQNVARFFQIGARQQQKDAAGCILPLQSIDPVIPHNADGLKTWLLDALQRLPHETKSRADKELFPIRAKEFWLVLNTVTPSGKAWVGVKLSLDKKRAFPLTSEKMRLWKIEPIFVEVFNKELMLPRSGANPSLDNKKVLLIGCGSVGSEIAHKLGAAGIGRIDIVDPDRFSTSNLYRHTLEGNMTDWPKALAVAFQLQAKFPWLKADGYRNSLLDYRKRDVLSAYDLVVIAIGAPTHERLFHDYLVKSDVKVPVIYSWLEGYGIGGHAVLDILRQPGCLRCAYVEPNTGVRGLASNLNFIESDQNVVKNYAGCGEMFIPYGAISSTQTALIAADLAVGYLEGKLTESKKVSWKGDNADAEREGLNLTPRYQTFTSSLKKQPLRHPLCDICQPKDFITYQSKCGKRLYLPQTLHQKLCTYRQEEPASVESAGLLIGYYNRNGEVLIDTLTTPKASDQRTRTTFKLDSQAHQAEIEEAYTASEQLLGYVGTWHTHPQDVPRPSSPDKTDWRTHEQDNSDRPLFFIVVGIKTTSVYTLEKGKVIELSIVQEEHC</sequence>
<evidence type="ECO:0000256" key="6">
    <source>
        <dbReference type="SAM" id="MobiDB-lite"/>
    </source>
</evidence>
<evidence type="ECO:0000256" key="1">
    <source>
        <dbReference type="ARBA" id="ARBA00022670"/>
    </source>
</evidence>
<evidence type="ECO:0000256" key="3">
    <source>
        <dbReference type="ARBA" id="ARBA00022801"/>
    </source>
</evidence>
<evidence type="ECO:0000256" key="5">
    <source>
        <dbReference type="ARBA" id="ARBA00023049"/>
    </source>
</evidence>
<organism evidence="9 10">
    <name type="scientific">Vibrio qingdaonensis</name>
    <dbReference type="NCBI Taxonomy" id="2829491"/>
    <lineage>
        <taxon>Bacteria</taxon>
        <taxon>Pseudomonadati</taxon>
        <taxon>Pseudomonadota</taxon>
        <taxon>Gammaproteobacteria</taxon>
        <taxon>Vibrionales</taxon>
        <taxon>Vibrionaceae</taxon>
        <taxon>Vibrio</taxon>
    </lineage>
</organism>
<dbReference type="Pfam" id="PF14464">
    <property type="entry name" value="Prok-JAB"/>
    <property type="match status" value="1"/>
</dbReference>
<evidence type="ECO:0000256" key="2">
    <source>
        <dbReference type="ARBA" id="ARBA00022723"/>
    </source>
</evidence>
<feature type="region of interest" description="Disordered" evidence="6">
    <location>
        <begin position="678"/>
        <end position="699"/>
    </location>
</feature>
<evidence type="ECO:0000256" key="4">
    <source>
        <dbReference type="ARBA" id="ARBA00022833"/>
    </source>
</evidence>
<name>A0A9X3CT50_9VIBR</name>
<keyword evidence="10" id="KW-1185">Reference proteome</keyword>
<evidence type="ECO:0000259" key="8">
    <source>
        <dbReference type="Pfam" id="PF14464"/>
    </source>
</evidence>
<dbReference type="RefSeq" id="WP_237300838.1">
    <property type="nucleotide sequence ID" value="NZ_JAKRRY010000074.1"/>
</dbReference>
<dbReference type="InterPro" id="IPR045886">
    <property type="entry name" value="ThiF/MoeB/HesA"/>
</dbReference>
<keyword evidence="4" id="KW-0862">Zinc</keyword>
<feature type="compositionally biased region" description="Basic and acidic residues" evidence="6">
    <location>
        <begin position="688"/>
        <end position="699"/>
    </location>
</feature>
<dbReference type="GO" id="GO:0008237">
    <property type="term" value="F:metallopeptidase activity"/>
    <property type="evidence" value="ECO:0007669"/>
    <property type="project" value="UniProtKB-KW"/>
</dbReference>
<accession>A0A9X3CT50</accession>
<dbReference type="Proteomes" id="UP001155587">
    <property type="component" value="Unassembled WGS sequence"/>
</dbReference>
<feature type="domain" description="THIF-type NAD/FAD binding fold" evidence="7">
    <location>
        <begin position="318"/>
        <end position="472"/>
    </location>
</feature>
<dbReference type="PANTHER" id="PTHR43267">
    <property type="entry name" value="TRNA THREONYLCARBAMOYLADENOSINE DEHYDRATASE"/>
    <property type="match status" value="1"/>
</dbReference>
<dbReference type="Gene3D" id="3.40.50.720">
    <property type="entry name" value="NAD(P)-binding Rossmann-like Domain"/>
    <property type="match status" value="1"/>
</dbReference>
<dbReference type="PANTHER" id="PTHR43267:SF1">
    <property type="entry name" value="TRNA THREONYLCARBAMOYLADENOSINE DEHYDRATASE"/>
    <property type="match status" value="1"/>
</dbReference>
<dbReference type="GO" id="GO:0046872">
    <property type="term" value="F:metal ion binding"/>
    <property type="evidence" value="ECO:0007669"/>
    <property type="project" value="UniProtKB-KW"/>
</dbReference>